<dbReference type="AlphaFoldDB" id="A0A160TBL3"/>
<dbReference type="SUPFAM" id="SSF89360">
    <property type="entry name" value="HesB-like domain"/>
    <property type="match status" value="1"/>
</dbReference>
<keyword evidence="1" id="KW-0479">Metal-binding</keyword>
<dbReference type="PROSITE" id="PS01152">
    <property type="entry name" value="HESB"/>
    <property type="match status" value="1"/>
</dbReference>
<dbReference type="InterPro" id="IPR023063">
    <property type="entry name" value="ErpA_proteobact"/>
</dbReference>
<evidence type="ECO:0000256" key="1">
    <source>
        <dbReference type="ARBA" id="ARBA00022723"/>
    </source>
</evidence>
<evidence type="ECO:0000313" key="5">
    <source>
        <dbReference type="EMBL" id="CUS41785.1"/>
    </source>
</evidence>
<dbReference type="Gene3D" id="2.60.300.12">
    <property type="entry name" value="HesB-like domain"/>
    <property type="match status" value="1"/>
</dbReference>
<dbReference type="NCBIfam" id="NF010147">
    <property type="entry name" value="PRK13623.1"/>
    <property type="match status" value="1"/>
</dbReference>
<dbReference type="Pfam" id="PF01521">
    <property type="entry name" value="Fe-S_biosyn"/>
    <property type="match status" value="1"/>
</dbReference>
<gene>
    <name evidence="5" type="ORF">MGWOODY_Tha1510</name>
</gene>
<reference evidence="5" key="1">
    <citation type="submission" date="2015-10" db="EMBL/GenBank/DDBJ databases">
        <authorList>
            <person name="Gilbert D.G."/>
        </authorList>
    </citation>
    <scope>NUCLEOTIDE SEQUENCE</scope>
</reference>
<dbReference type="GO" id="GO:0051539">
    <property type="term" value="F:4 iron, 4 sulfur cluster binding"/>
    <property type="evidence" value="ECO:0007669"/>
    <property type="project" value="TreeGrafter"/>
</dbReference>
<keyword evidence="3" id="KW-0411">Iron-sulfur</keyword>
<dbReference type="InterPro" id="IPR000361">
    <property type="entry name" value="ATAP_core_dom"/>
</dbReference>
<dbReference type="GO" id="GO:0016226">
    <property type="term" value="P:iron-sulfur cluster assembly"/>
    <property type="evidence" value="ECO:0007669"/>
    <property type="project" value="InterPro"/>
</dbReference>
<dbReference type="GO" id="GO:0051537">
    <property type="term" value="F:2 iron, 2 sulfur cluster binding"/>
    <property type="evidence" value="ECO:0007669"/>
    <property type="project" value="TreeGrafter"/>
</dbReference>
<keyword evidence="2" id="KW-0408">Iron</keyword>
<dbReference type="GO" id="GO:0005506">
    <property type="term" value="F:iron ion binding"/>
    <property type="evidence" value="ECO:0007669"/>
    <property type="project" value="TreeGrafter"/>
</dbReference>
<dbReference type="InterPro" id="IPR035903">
    <property type="entry name" value="HesB-like_dom_sf"/>
</dbReference>
<evidence type="ECO:0000256" key="3">
    <source>
        <dbReference type="ARBA" id="ARBA00023014"/>
    </source>
</evidence>
<accession>A0A160TBL3</accession>
<dbReference type="PANTHER" id="PTHR43011:SF1">
    <property type="entry name" value="IRON-SULFUR CLUSTER ASSEMBLY 2 HOMOLOG, MITOCHONDRIAL"/>
    <property type="match status" value="1"/>
</dbReference>
<dbReference type="FunFam" id="2.60.300.12:FF:000002">
    <property type="entry name" value="Iron-sulfur cluster insertion protein ErpA"/>
    <property type="match status" value="1"/>
</dbReference>
<evidence type="ECO:0000259" key="4">
    <source>
        <dbReference type="Pfam" id="PF01521"/>
    </source>
</evidence>
<dbReference type="InterPro" id="IPR017870">
    <property type="entry name" value="FeS_cluster_insertion_CS"/>
</dbReference>
<dbReference type="InterPro" id="IPR016092">
    <property type="entry name" value="ATAP"/>
</dbReference>
<sequence>MNSVQQAIPFELTVTAEDKIRDLLAEEADEELCLRVFVTGGGCSGFQYGFTFDDDRAEDDTLIEKSGVRVLIDSLSYGYLVGSVLDYKEGLEGSRFSVENPSATSTCGCGSSFSV</sequence>
<dbReference type="NCBIfam" id="TIGR00049">
    <property type="entry name" value="iron-sulfur cluster assembly accessory protein"/>
    <property type="match status" value="1"/>
</dbReference>
<dbReference type="EMBL" id="CZQC01000053">
    <property type="protein sequence ID" value="CUS41785.1"/>
    <property type="molecule type" value="Genomic_DNA"/>
</dbReference>
<protein>
    <submittedName>
        <fullName evidence="5">Probable iron binding protein from the HesB_IscA_SufA family</fullName>
    </submittedName>
</protein>
<name>A0A160TBL3_9ZZZZ</name>
<dbReference type="HAMAP" id="MF_01380">
    <property type="entry name" value="Fe_S_insert_ErpA"/>
    <property type="match status" value="1"/>
</dbReference>
<proteinExistence type="inferred from homology"/>
<organism evidence="5">
    <name type="scientific">hydrothermal vent metagenome</name>
    <dbReference type="NCBI Taxonomy" id="652676"/>
    <lineage>
        <taxon>unclassified sequences</taxon>
        <taxon>metagenomes</taxon>
        <taxon>ecological metagenomes</taxon>
    </lineage>
</organism>
<dbReference type="PANTHER" id="PTHR43011">
    <property type="entry name" value="IRON-SULFUR CLUSTER ASSEMBLY 2 HOMOLOG, MITOCHONDRIAL"/>
    <property type="match status" value="1"/>
</dbReference>
<evidence type="ECO:0000256" key="2">
    <source>
        <dbReference type="ARBA" id="ARBA00023004"/>
    </source>
</evidence>
<feature type="domain" description="Core" evidence="4">
    <location>
        <begin position="11"/>
        <end position="110"/>
    </location>
</feature>